<dbReference type="EC" id="3.4.19.12" evidence="1"/>
<sequence>SYMSLLGLAGRQRGLLLLASVSLASLVALRILVSRARSGIEAPQTSGRPRRSKKSRRKIYLRGLYNLGNTCFLNSTLQSLSALDAVGAYVDCCAVAPSGDASPVDVAIAAQLQHVLGLLGPQPRPVAAYSPRALISSLGNKSRWVANRGEQDAQELFQVLSSTLQALSRGPEASLFSLDVLASTGSAVGGVVSTLRQPGSSGTPERRSGSHRSFSDGSPAPSGSCAENPFLGMAASRTACVLCGYTAAIRHFTFDNLSLSVPRKRSTTIEECLALYTVIDQLDDFKCRRCSISATLAQTKADADRCKAAPSQSVSRAKKAAAAVAESLLEQQQRLERALANDSEADLESICLVAPPPGKSTRQTMVARTPRILVLHLSRSIFLPTGGVAKNP</sequence>
<feature type="non-terminal residue" evidence="1">
    <location>
        <position position="1"/>
    </location>
</feature>
<evidence type="ECO:0000313" key="2">
    <source>
        <dbReference type="Proteomes" id="UP001140087"/>
    </source>
</evidence>
<keyword evidence="1" id="KW-0645">Protease</keyword>
<organism evidence="1 2">
    <name type="scientific">Coemansia helicoidea</name>
    <dbReference type="NCBI Taxonomy" id="1286919"/>
    <lineage>
        <taxon>Eukaryota</taxon>
        <taxon>Fungi</taxon>
        <taxon>Fungi incertae sedis</taxon>
        <taxon>Zoopagomycota</taxon>
        <taxon>Kickxellomycotina</taxon>
        <taxon>Kickxellomycetes</taxon>
        <taxon>Kickxellales</taxon>
        <taxon>Kickxellaceae</taxon>
        <taxon>Coemansia</taxon>
    </lineage>
</organism>
<dbReference type="EMBL" id="JANBUN010003441">
    <property type="protein sequence ID" value="KAJ2790767.1"/>
    <property type="molecule type" value="Genomic_DNA"/>
</dbReference>
<accession>A0ACC1KJT0</accession>
<reference evidence="1" key="1">
    <citation type="submission" date="2022-07" db="EMBL/GenBank/DDBJ databases">
        <title>Phylogenomic reconstructions and comparative analyses of Kickxellomycotina fungi.</title>
        <authorList>
            <person name="Reynolds N.K."/>
            <person name="Stajich J.E."/>
            <person name="Barry K."/>
            <person name="Grigoriev I.V."/>
            <person name="Crous P."/>
            <person name="Smith M.E."/>
        </authorList>
    </citation>
    <scope>NUCLEOTIDE SEQUENCE</scope>
    <source>
        <strain evidence="1">BCRC 34780</strain>
    </source>
</reference>
<keyword evidence="1" id="KW-0378">Hydrolase</keyword>
<dbReference type="Proteomes" id="UP001140087">
    <property type="component" value="Unassembled WGS sequence"/>
</dbReference>
<keyword evidence="2" id="KW-1185">Reference proteome</keyword>
<feature type="non-terminal residue" evidence="1">
    <location>
        <position position="392"/>
    </location>
</feature>
<evidence type="ECO:0000313" key="1">
    <source>
        <dbReference type="EMBL" id="KAJ2790767.1"/>
    </source>
</evidence>
<protein>
    <submittedName>
        <fullName evidence="1">Ubiquitin-specific protease ubp1</fullName>
        <ecNumber evidence="1">3.4.19.12</ecNumber>
    </submittedName>
</protein>
<name>A0ACC1KJT0_9FUNG</name>
<comment type="caution">
    <text evidence="1">The sequence shown here is derived from an EMBL/GenBank/DDBJ whole genome shotgun (WGS) entry which is preliminary data.</text>
</comment>
<gene>
    <name evidence="1" type="primary">UBP1_2</name>
    <name evidence="1" type="ORF">H4R21_006445</name>
</gene>
<proteinExistence type="predicted"/>